<evidence type="ECO:0000256" key="2">
    <source>
        <dbReference type="ARBA" id="ARBA00010992"/>
    </source>
</evidence>
<feature type="transmembrane region" description="Helical" evidence="6">
    <location>
        <begin position="125"/>
        <end position="144"/>
    </location>
</feature>
<dbReference type="InterPro" id="IPR020846">
    <property type="entry name" value="MFS_dom"/>
</dbReference>
<dbReference type="Proteomes" id="UP000077002">
    <property type="component" value="Unassembled WGS sequence"/>
</dbReference>
<evidence type="ECO:0000256" key="4">
    <source>
        <dbReference type="ARBA" id="ARBA00022989"/>
    </source>
</evidence>
<comment type="similarity">
    <text evidence="2">Belongs to the major facilitator superfamily. Sugar transporter (TC 2.A.1.1) family.</text>
</comment>
<feature type="transmembrane region" description="Helical" evidence="6">
    <location>
        <begin position="320"/>
        <end position="341"/>
    </location>
</feature>
<dbReference type="PANTHER" id="PTHR48022:SF11">
    <property type="entry name" value="MONOSACCHARIDE TRANSPORTER (HXT8), PUTATIVE (AFU_ORTHOLOGUE AFUA_2G08120)-RELATED"/>
    <property type="match status" value="1"/>
</dbReference>
<feature type="transmembrane region" description="Helical" evidence="6">
    <location>
        <begin position="378"/>
        <end position="398"/>
    </location>
</feature>
<evidence type="ECO:0000313" key="8">
    <source>
        <dbReference type="EMBL" id="OAG39278.1"/>
    </source>
</evidence>
<feature type="transmembrane region" description="Helical" evidence="6">
    <location>
        <begin position="277"/>
        <end position="300"/>
    </location>
</feature>
<dbReference type="PROSITE" id="PS00216">
    <property type="entry name" value="SUGAR_TRANSPORT_1"/>
    <property type="match status" value="1"/>
</dbReference>
<keyword evidence="9" id="KW-1185">Reference proteome</keyword>
<dbReference type="OrthoDB" id="6612291at2759"/>
<feature type="transmembrane region" description="Helical" evidence="6">
    <location>
        <begin position="181"/>
        <end position="202"/>
    </location>
</feature>
<dbReference type="GeneID" id="34601641"/>
<evidence type="ECO:0000313" key="9">
    <source>
        <dbReference type="Proteomes" id="UP000077002"/>
    </source>
</evidence>
<comment type="caution">
    <text evidence="8">The sequence shown here is derived from an EMBL/GenBank/DDBJ whole genome shotgun (WGS) entry which is preliminary data.</text>
</comment>
<keyword evidence="4 6" id="KW-1133">Transmembrane helix</keyword>
<dbReference type="GO" id="GO:0016020">
    <property type="term" value="C:membrane"/>
    <property type="evidence" value="ECO:0007669"/>
    <property type="project" value="UniProtKB-SubCell"/>
</dbReference>
<dbReference type="GO" id="GO:0005351">
    <property type="term" value="F:carbohydrate:proton symporter activity"/>
    <property type="evidence" value="ECO:0007669"/>
    <property type="project" value="TreeGrafter"/>
</dbReference>
<feature type="domain" description="Major facilitator superfamily (MFS) profile" evidence="7">
    <location>
        <begin position="20"/>
        <end position="471"/>
    </location>
</feature>
<keyword evidence="3 6" id="KW-0812">Transmembrane</keyword>
<keyword evidence="5 6" id="KW-0472">Membrane</keyword>
<evidence type="ECO:0000256" key="6">
    <source>
        <dbReference type="SAM" id="Phobius"/>
    </source>
</evidence>
<feature type="transmembrane region" description="Helical" evidence="6">
    <location>
        <begin position="91"/>
        <end position="119"/>
    </location>
</feature>
<dbReference type="RefSeq" id="XP_022511230.1">
    <property type="nucleotide sequence ID" value="XM_022656442.1"/>
</dbReference>
<gene>
    <name evidence="8" type="ORF">AYO21_06482</name>
</gene>
<evidence type="ECO:0000256" key="3">
    <source>
        <dbReference type="ARBA" id="ARBA00022692"/>
    </source>
</evidence>
<dbReference type="InterPro" id="IPR050360">
    <property type="entry name" value="MFS_Sugar_Transporters"/>
</dbReference>
<protein>
    <recommendedName>
        <fullName evidence="7">Major facilitator superfamily (MFS) profile domain-containing protein</fullName>
    </recommendedName>
</protein>
<accession>A0A177F4U6</accession>
<dbReference type="InterPro" id="IPR036259">
    <property type="entry name" value="MFS_trans_sf"/>
</dbReference>
<sequence>MELEGLHEKQRHYKTSTIFLVCGVSWGAAAYGYSASVISTTIAQPTFLKYMGLDGPNSTQLLGAANALFFVGGVFGSCMVAAFADKYGRKAVIGGGAAVVLVSTALLAASVHIAMFIVFRFFAGFGGYAALTGVPVWVAEIVPPKHRGILSDINPIFINIGYVSASWVGVGFFYLDNESAWRGPIALGCLPPLLCLISLWFVPESPRYLLLQDRADEAWEIIRDLHSFHGDDLHSFHGDESFAQREFHEMKTQILFDRSLSGGYRAIFKRPSYRKRALMTMGLIFTLVSSGVLVIGKRFLCKDYSTILYSQLGYNNKDQLLLQASWLIESFLMNLVALLIIDRLPRPTLITIGLAGCVVVVSCEAALVATYRDSGNKAGLGACVAFLYMFNVTYGCFLDGVTWWYTAEIFPTHLRAHGMTLNMAMYALTNIIWLQAAPTAFANIGWKYYLFFICITTVGTIIIWWTFPDTLNKPLEEVAQLFGDNDLVVAYQDLAGRGNVTLAEVELQDKIATTTMDGKEHIRDHAKHEEFASSEGSKDK</sequence>
<dbReference type="EMBL" id="LVKK01000045">
    <property type="protein sequence ID" value="OAG39278.1"/>
    <property type="molecule type" value="Genomic_DNA"/>
</dbReference>
<dbReference type="PANTHER" id="PTHR48022">
    <property type="entry name" value="PLASTIDIC GLUCOSE TRANSPORTER 4"/>
    <property type="match status" value="1"/>
</dbReference>
<dbReference type="InterPro" id="IPR005828">
    <property type="entry name" value="MFS_sugar_transport-like"/>
</dbReference>
<dbReference type="Gene3D" id="1.20.1250.20">
    <property type="entry name" value="MFS general substrate transporter like domains"/>
    <property type="match status" value="1"/>
</dbReference>
<dbReference type="PROSITE" id="PS50850">
    <property type="entry name" value="MFS"/>
    <property type="match status" value="1"/>
</dbReference>
<feature type="transmembrane region" description="Helical" evidence="6">
    <location>
        <begin position="18"/>
        <end position="43"/>
    </location>
</feature>
<evidence type="ECO:0000259" key="7">
    <source>
        <dbReference type="PROSITE" id="PS50850"/>
    </source>
</evidence>
<feature type="transmembrane region" description="Helical" evidence="6">
    <location>
        <begin position="419"/>
        <end position="436"/>
    </location>
</feature>
<dbReference type="InterPro" id="IPR005829">
    <property type="entry name" value="Sugar_transporter_CS"/>
</dbReference>
<dbReference type="Pfam" id="PF00083">
    <property type="entry name" value="Sugar_tr"/>
    <property type="match status" value="1"/>
</dbReference>
<comment type="subcellular location">
    <subcellularLocation>
        <location evidence="1">Membrane</location>
        <topology evidence="1">Multi-pass membrane protein</topology>
    </subcellularLocation>
</comment>
<evidence type="ECO:0000256" key="5">
    <source>
        <dbReference type="ARBA" id="ARBA00023136"/>
    </source>
</evidence>
<proteinExistence type="inferred from homology"/>
<evidence type="ECO:0000256" key="1">
    <source>
        <dbReference type="ARBA" id="ARBA00004141"/>
    </source>
</evidence>
<feature type="transmembrane region" description="Helical" evidence="6">
    <location>
        <begin position="63"/>
        <end position="84"/>
    </location>
</feature>
<organism evidence="8 9">
    <name type="scientific">Fonsecaea monophora</name>
    <dbReference type="NCBI Taxonomy" id="254056"/>
    <lineage>
        <taxon>Eukaryota</taxon>
        <taxon>Fungi</taxon>
        <taxon>Dikarya</taxon>
        <taxon>Ascomycota</taxon>
        <taxon>Pezizomycotina</taxon>
        <taxon>Eurotiomycetes</taxon>
        <taxon>Chaetothyriomycetidae</taxon>
        <taxon>Chaetothyriales</taxon>
        <taxon>Herpotrichiellaceae</taxon>
        <taxon>Fonsecaea</taxon>
    </lineage>
</organism>
<dbReference type="SUPFAM" id="SSF103473">
    <property type="entry name" value="MFS general substrate transporter"/>
    <property type="match status" value="1"/>
</dbReference>
<reference evidence="8 9" key="1">
    <citation type="submission" date="2016-03" db="EMBL/GenBank/DDBJ databases">
        <title>Draft genome sequence of the Fonsecaea monophora CBS 269.37.</title>
        <authorList>
            <person name="Bombassaro A."/>
            <person name="Vinicius W.A."/>
            <person name="De Hoog S."/>
            <person name="Sun J."/>
            <person name="Souza E.M."/>
            <person name="Raittz R.T."/>
            <person name="Costa F."/>
            <person name="Leao A.C."/>
            <person name="Tadra-Sfeir M.Z."/>
            <person name="Baura V."/>
            <person name="Balsanelli E."/>
            <person name="Pedrosa F.O."/>
            <person name="Moreno L.F."/>
            <person name="Steffens M.B."/>
            <person name="Xi L."/>
            <person name="Bocca A.L."/>
            <person name="Felipe M.S."/>
            <person name="Teixeira M."/>
            <person name="Telles Filho F.Q."/>
            <person name="Azevedo C.M."/>
            <person name="Gomes R."/>
            <person name="Vicente V.A."/>
        </authorList>
    </citation>
    <scope>NUCLEOTIDE SEQUENCE [LARGE SCALE GENOMIC DNA]</scope>
    <source>
        <strain evidence="8 9">CBS 269.37</strain>
    </source>
</reference>
<feature type="transmembrane region" description="Helical" evidence="6">
    <location>
        <begin position="448"/>
        <end position="467"/>
    </location>
</feature>
<feature type="transmembrane region" description="Helical" evidence="6">
    <location>
        <begin position="156"/>
        <end position="175"/>
    </location>
</feature>
<name>A0A177F4U6_9EURO</name>
<feature type="transmembrane region" description="Helical" evidence="6">
    <location>
        <begin position="348"/>
        <end position="372"/>
    </location>
</feature>
<dbReference type="AlphaFoldDB" id="A0A177F4U6"/>